<dbReference type="PROSITE" id="PS50012">
    <property type="entry name" value="RCC1_3"/>
    <property type="match status" value="7"/>
</dbReference>
<dbReference type="Pfam" id="PF00415">
    <property type="entry name" value="RCC1"/>
    <property type="match status" value="1"/>
</dbReference>
<feature type="repeat" description="RCC1" evidence="2">
    <location>
        <begin position="410"/>
        <end position="459"/>
    </location>
</feature>
<reference evidence="4" key="1">
    <citation type="journal article" date="2019" name="bioRxiv">
        <title>The Genome of the Zebra Mussel, Dreissena polymorpha: A Resource for Invasive Species Research.</title>
        <authorList>
            <person name="McCartney M.A."/>
            <person name="Auch B."/>
            <person name="Kono T."/>
            <person name="Mallez S."/>
            <person name="Zhang Y."/>
            <person name="Obille A."/>
            <person name="Becker A."/>
            <person name="Abrahante J.E."/>
            <person name="Garbe J."/>
            <person name="Badalamenti J.P."/>
            <person name="Herman A."/>
            <person name="Mangelson H."/>
            <person name="Liachko I."/>
            <person name="Sullivan S."/>
            <person name="Sone E.D."/>
            <person name="Koren S."/>
            <person name="Silverstein K.A.T."/>
            <person name="Beckman K.B."/>
            <person name="Gohl D.M."/>
        </authorList>
    </citation>
    <scope>NUCLEOTIDE SEQUENCE</scope>
    <source>
        <strain evidence="4">Duluth1</strain>
        <tissue evidence="4">Whole animal</tissue>
    </source>
</reference>
<organism evidence="4 5">
    <name type="scientific">Dreissena polymorpha</name>
    <name type="common">Zebra mussel</name>
    <name type="synonym">Mytilus polymorpha</name>
    <dbReference type="NCBI Taxonomy" id="45954"/>
    <lineage>
        <taxon>Eukaryota</taxon>
        <taxon>Metazoa</taxon>
        <taxon>Spiralia</taxon>
        <taxon>Lophotrochozoa</taxon>
        <taxon>Mollusca</taxon>
        <taxon>Bivalvia</taxon>
        <taxon>Autobranchia</taxon>
        <taxon>Heteroconchia</taxon>
        <taxon>Euheterodonta</taxon>
        <taxon>Imparidentia</taxon>
        <taxon>Neoheterodontei</taxon>
        <taxon>Myida</taxon>
        <taxon>Dreissenoidea</taxon>
        <taxon>Dreissenidae</taxon>
        <taxon>Dreissena</taxon>
    </lineage>
</organism>
<dbReference type="OrthoDB" id="70707at2759"/>
<dbReference type="Proteomes" id="UP000828390">
    <property type="component" value="Unassembled WGS sequence"/>
</dbReference>
<dbReference type="SUPFAM" id="SSF50985">
    <property type="entry name" value="RCC1/BLIP-II"/>
    <property type="match status" value="1"/>
</dbReference>
<name>A0A9D4EJR6_DREPO</name>
<dbReference type="GO" id="GO:0005743">
    <property type="term" value="C:mitochondrial inner membrane"/>
    <property type="evidence" value="ECO:0007669"/>
    <property type="project" value="TreeGrafter"/>
</dbReference>
<keyword evidence="1" id="KW-0677">Repeat</keyword>
<feature type="repeat" description="RCC1" evidence="2">
    <location>
        <begin position="190"/>
        <end position="245"/>
    </location>
</feature>
<dbReference type="InterPro" id="IPR053035">
    <property type="entry name" value="Mitochondrial_GEF_domain"/>
</dbReference>
<evidence type="ECO:0000256" key="2">
    <source>
        <dbReference type="PROSITE-ProRule" id="PRU00235"/>
    </source>
</evidence>
<dbReference type="PRINTS" id="PR00633">
    <property type="entry name" value="RCCNDNSATION"/>
</dbReference>
<feature type="repeat" description="RCC1" evidence="2">
    <location>
        <begin position="126"/>
        <end position="190"/>
    </location>
</feature>
<evidence type="ECO:0000256" key="1">
    <source>
        <dbReference type="ARBA" id="ARBA00022737"/>
    </source>
</evidence>
<evidence type="ECO:0000313" key="4">
    <source>
        <dbReference type="EMBL" id="KAH3780953.1"/>
    </source>
</evidence>
<dbReference type="GO" id="GO:0070131">
    <property type="term" value="P:positive regulation of mitochondrial translation"/>
    <property type="evidence" value="ECO:0007669"/>
    <property type="project" value="TreeGrafter"/>
</dbReference>
<feature type="repeat" description="RCC1" evidence="2">
    <location>
        <begin position="299"/>
        <end position="351"/>
    </location>
</feature>
<dbReference type="InterPro" id="IPR009091">
    <property type="entry name" value="RCC1/BLIP-II"/>
</dbReference>
<evidence type="ECO:0000259" key="3">
    <source>
        <dbReference type="Pfam" id="PF25390"/>
    </source>
</evidence>
<protein>
    <recommendedName>
        <fullName evidence="3">RCC1-like domain-containing protein</fullName>
    </recommendedName>
</protein>
<feature type="repeat" description="RCC1" evidence="2">
    <location>
        <begin position="58"/>
        <end position="122"/>
    </location>
</feature>
<dbReference type="GO" id="GO:0005085">
    <property type="term" value="F:guanyl-nucleotide exchange factor activity"/>
    <property type="evidence" value="ECO:0007669"/>
    <property type="project" value="TreeGrafter"/>
</dbReference>
<dbReference type="InterPro" id="IPR058923">
    <property type="entry name" value="RCC1-like_dom"/>
</dbReference>
<reference evidence="4" key="2">
    <citation type="submission" date="2020-11" db="EMBL/GenBank/DDBJ databases">
        <authorList>
            <person name="McCartney M.A."/>
            <person name="Auch B."/>
            <person name="Kono T."/>
            <person name="Mallez S."/>
            <person name="Becker A."/>
            <person name="Gohl D.M."/>
            <person name="Silverstein K.A.T."/>
            <person name="Koren S."/>
            <person name="Bechman K.B."/>
            <person name="Herman A."/>
            <person name="Abrahante J.E."/>
            <person name="Garbe J."/>
        </authorList>
    </citation>
    <scope>NUCLEOTIDE SEQUENCE</scope>
    <source>
        <strain evidence="4">Duluth1</strain>
        <tissue evidence="4">Whole animal</tissue>
    </source>
</reference>
<dbReference type="PANTHER" id="PTHR46337">
    <property type="entry name" value="RCC1-LIKE G EXCHANGING FACTOR-LIKE PROTEIN"/>
    <property type="match status" value="1"/>
</dbReference>
<dbReference type="Gene3D" id="2.130.10.30">
    <property type="entry name" value="Regulator of chromosome condensation 1/beta-lactamase-inhibitor protein II"/>
    <property type="match status" value="2"/>
</dbReference>
<dbReference type="PANTHER" id="PTHR46337:SF1">
    <property type="entry name" value="RCC1-LIKE G EXCHANGING FACTOR-LIKE PROTEIN"/>
    <property type="match status" value="1"/>
</dbReference>
<proteinExistence type="predicted"/>
<feature type="domain" description="RCC1-like" evidence="3">
    <location>
        <begin position="56"/>
        <end position="328"/>
    </location>
</feature>
<accession>A0A9D4EJR6</accession>
<sequence>MSGIQIMRNKAMMSMVCARCFNTITKRFASRRAERQQKREARMQEVIQEKGALSEAAERVYVWGHAATGALGVSTYLRPESRVHFPLPEQHRPARLRFMDENHIEVYDIACGYGFTLFATKRNRRYMVMGTGLNTDSQLGYHEYPKNSGRVLDYIIEPVPISLPGMTDDKLMNVKQLACGRAHSLFLTKEGVFAQGNNSYGQCGRSIVEGEIFHKVSNIQKIEGLPDNISKMVCGADHSLFLTSDGKVYSCGLGADGQTGLQTYENVGQPERLKGDIDGVKIRDIACRADCVLAVSEAGDVFGWGNSEYSQLSMVTSETQVSMPTHLPVRNCGKVMQVATGGSICALLNEKGEVYVWGYGVLGKGPKVDMLQSPSLLPLPLFGVNELQPEVKVTEVKCGMSHFAAVTDLGDVYTWGKGKYGALGLQRVTVQYFPLKIALPAFTHRVECGVDHTVALSRSYA</sequence>
<keyword evidence="5" id="KW-1185">Reference proteome</keyword>
<dbReference type="EMBL" id="JAIWYP010000008">
    <property type="protein sequence ID" value="KAH3780953.1"/>
    <property type="molecule type" value="Genomic_DNA"/>
</dbReference>
<dbReference type="InterPro" id="IPR000408">
    <property type="entry name" value="Reg_chr_condens"/>
</dbReference>
<dbReference type="Pfam" id="PF25390">
    <property type="entry name" value="WD40_RLD"/>
    <property type="match status" value="1"/>
</dbReference>
<evidence type="ECO:0000313" key="5">
    <source>
        <dbReference type="Proteomes" id="UP000828390"/>
    </source>
</evidence>
<gene>
    <name evidence="4" type="ORF">DPMN_158778</name>
</gene>
<dbReference type="AlphaFoldDB" id="A0A9D4EJR6"/>
<comment type="caution">
    <text evidence="4">The sequence shown here is derived from an EMBL/GenBank/DDBJ whole genome shotgun (WGS) entry which is preliminary data.</text>
</comment>
<dbReference type="GO" id="GO:0019843">
    <property type="term" value="F:rRNA binding"/>
    <property type="evidence" value="ECO:0007669"/>
    <property type="project" value="TreeGrafter"/>
</dbReference>
<feature type="repeat" description="RCC1" evidence="2">
    <location>
        <begin position="246"/>
        <end position="298"/>
    </location>
</feature>
<feature type="repeat" description="RCC1" evidence="2">
    <location>
        <begin position="352"/>
        <end position="409"/>
    </location>
</feature>